<dbReference type="EMBL" id="CATQJL010000358">
    <property type="protein sequence ID" value="CAJ0610695.1"/>
    <property type="molecule type" value="Genomic_DNA"/>
</dbReference>
<dbReference type="InterPro" id="IPR009414">
    <property type="entry name" value="DUF1064"/>
</dbReference>
<evidence type="ECO:0000313" key="2">
    <source>
        <dbReference type="Proteomes" id="UP001176961"/>
    </source>
</evidence>
<dbReference type="Pfam" id="PF06356">
    <property type="entry name" value="DUF1064"/>
    <property type="match status" value="1"/>
</dbReference>
<protein>
    <recommendedName>
        <fullName evidence="3">DUF1064 domain-containing protein</fullName>
    </recommendedName>
</protein>
<comment type="caution">
    <text evidence="1">The sequence shown here is derived from an EMBL/GenBank/DDBJ whole genome shotgun (WGS) entry which is preliminary data.</text>
</comment>
<accession>A0AA36HI96</accession>
<name>A0AA36HI96_CYLNA</name>
<sequence length="211" mass="24555">MHSKIRRYEQLLKIIGIDCKEFMGDIDEKKEPVKEAEPEIAHWIICSDGYYPYCSNCQQKKYGIGYGNSLNTKRKEMIAMSTKPKPCIKQPSNPGIACTNRNACEKCGWNPEFIEKIKKEELKILEKQGIIEDLELQKKYVLIPAQKDENGKVIERACNYIADFVYYDNEKRKVVVEDVKGYRDTSSAGYAKFVIKRKLMRYLFNITVEEV</sequence>
<dbReference type="AlphaFoldDB" id="A0AA36HI96"/>
<evidence type="ECO:0000313" key="1">
    <source>
        <dbReference type="EMBL" id="CAJ0610695.1"/>
    </source>
</evidence>
<dbReference type="Proteomes" id="UP001176961">
    <property type="component" value="Unassembled WGS sequence"/>
</dbReference>
<gene>
    <name evidence="1" type="ORF">CYNAS_LOCUS22678</name>
</gene>
<evidence type="ECO:0008006" key="3">
    <source>
        <dbReference type="Google" id="ProtNLM"/>
    </source>
</evidence>
<proteinExistence type="predicted"/>
<organism evidence="1 2">
    <name type="scientific">Cylicocyclus nassatus</name>
    <name type="common">Nematode worm</name>
    <dbReference type="NCBI Taxonomy" id="53992"/>
    <lineage>
        <taxon>Eukaryota</taxon>
        <taxon>Metazoa</taxon>
        <taxon>Ecdysozoa</taxon>
        <taxon>Nematoda</taxon>
        <taxon>Chromadorea</taxon>
        <taxon>Rhabditida</taxon>
        <taxon>Rhabditina</taxon>
        <taxon>Rhabditomorpha</taxon>
        <taxon>Strongyloidea</taxon>
        <taxon>Strongylidae</taxon>
        <taxon>Cylicocyclus</taxon>
    </lineage>
</organism>
<reference evidence="1" key="1">
    <citation type="submission" date="2023-07" db="EMBL/GenBank/DDBJ databases">
        <authorList>
            <consortium name="CYATHOMIX"/>
        </authorList>
    </citation>
    <scope>NUCLEOTIDE SEQUENCE</scope>
    <source>
        <strain evidence="1">N/A</strain>
    </source>
</reference>
<keyword evidence="2" id="KW-1185">Reference proteome</keyword>